<dbReference type="InterPro" id="IPR009011">
    <property type="entry name" value="Man6P_isomerase_rcpt-bd_dom_sf"/>
</dbReference>
<evidence type="ECO:0000256" key="1">
    <source>
        <dbReference type="ARBA" id="ARBA00004304"/>
    </source>
</evidence>
<dbReference type="InterPro" id="IPR044865">
    <property type="entry name" value="MRH_dom"/>
</dbReference>
<keyword evidence="11 18" id="KW-1133">Transmembrane helix</keyword>
<evidence type="ECO:0000256" key="19">
    <source>
        <dbReference type="SAM" id="SignalP"/>
    </source>
</evidence>
<evidence type="ECO:0000256" key="8">
    <source>
        <dbReference type="ARBA" id="ARBA00022692"/>
    </source>
</evidence>
<organism evidence="21 22">
    <name type="scientific">Mucor flavus</name>
    <dbReference type="NCBI Taxonomy" id="439312"/>
    <lineage>
        <taxon>Eukaryota</taxon>
        <taxon>Fungi</taxon>
        <taxon>Fungi incertae sedis</taxon>
        <taxon>Mucoromycota</taxon>
        <taxon>Mucoromycotina</taxon>
        <taxon>Mucoromycetes</taxon>
        <taxon>Mucorales</taxon>
        <taxon>Mucorineae</taxon>
        <taxon>Mucoraceae</taxon>
        <taxon>Mucor</taxon>
    </lineage>
</organism>
<name>A0ABP9YQJ7_9FUNG</name>
<keyword evidence="7" id="KW-0813">Transport</keyword>
<keyword evidence="12" id="KW-0072">Autophagy</keyword>
<evidence type="ECO:0000256" key="16">
    <source>
        <dbReference type="ARBA" id="ARBA00023157"/>
    </source>
</evidence>
<dbReference type="EMBL" id="BAABUK010000004">
    <property type="protein sequence ID" value="GAA5809129.1"/>
    <property type="molecule type" value="Genomic_DNA"/>
</dbReference>
<evidence type="ECO:0000256" key="14">
    <source>
        <dbReference type="ARBA" id="ARBA00023128"/>
    </source>
</evidence>
<proteinExistence type="inferred from homology"/>
<keyword evidence="16" id="KW-1015">Disulfide bond</keyword>
<keyword evidence="9 19" id="KW-0732">Signal</keyword>
<keyword evidence="8 18" id="KW-0812">Transmembrane</keyword>
<feature type="domain" description="MRH" evidence="20">
    <location>
        <begin position="21"/>
        <end position="194"/>
    </location>
</feature>
<protein>
    <recommendedName>
        <fullName evidence="6">Autophagy-related protein 27</fullName>
    </recommendedName>
</protein>
<reference evidence="21 22" key="1">
    <citation type="submission" date="2024-04" db="EMBL/GenBank/DDBJ databases">
        <title>genome sequences of Mucor flavus KT1a and Helicostylum pulchrum KT1b strains isolated from the surface of a dry-aged beef.</title>
        <authorList>
            <person name="Toyotome T."/>
            <person name="Hosono M."/>
            <person name="Torimaru M."/>
            <person name="Fukuda K."/>
            <person name="Mikami N."/>
        </authorList>
    </citation>
    <scope>NUCLEOTIDE SEQUENCE [LARGE SCALE GENOMIC DNA]</scope>
    <source>
        <strain evidence="21 22">KT1a</strain>
    </source>
</reference>
<keyword evidence="17" id="KW-0968">Cytoplasmic vesicle</keyword>
<dbReference type="Proteomes" id="UP001473302">
    <property type="component" value="Unassembled WGS sequence"/>
</dbReference>
<evidence type="ECO:0000256" key="7">
    <source>
        <dbReference type="ARBA" id="ARBA00022448"/>
    </source>
</evidence>
<keyword evidence="14" id="KW-0496">Mitochondrion</keyword>
<dbReference type="Pfam" id="PF09451">
    <property type="entry name" value="ATG27"/>
    <property type="match status" value="1"/>
</dbReference>
<comment type="similarity">
    <text evidence="5">Belongs to the ATG27 family.</text>
</comment>
<keyword evidence="22" id="KW-1185">Reference proteome</keyword>
<evidence type="ECO:0000256" key="2">
    <source>
        <dbReference type="ARBA" id="ARBA00004358"/>
    </source>
</evidence>
<evidence type="ECO:0000256" key="6">
    <source>
        <dbReference type="ARBA" id="ARBA00013776"/>
    </source>
</evidence>
<comment type="caution">
    <text evidence="21">The sequence shown here is derived from an EMBL/GenBank/DDBJ whole genome shotgun (WGS) entry which is preliminary data.</text>
</comment>
<dbReference type="PANTHER" id="PTHR15071:SF13">
    <property type="entry name" value="AUTOPHAGY-RELATED PROTEIN 27"/>
    <property type="match status" value="1"/>
</dbReference>
<evidence type="ECO:0000313" key="21">
    <source>
        <dbReference type="EMBL" id="GAA5809129.1"/>
    </source>
</evidence>
<dbReference type="InterPro" id="IPR018939">
    <property type="entry name" value="Autophagy-rel_prot_27"/>
</dbReference>
<dbReference type="PANTHER" id="PTHR15071">
    <property type="entry name" value="MANNOSE-6-PHOSPHATE RECEPTOR FAMILY MEMBER"/>
    <property type="match status" value="1"/>
</dbReference>
<keyword evidence="15 18" id="KW-0472">Membrane</keyword>
<comment type="subcellular location">
    <subcellularLocation>
        <location evidence="2">Cytoplasmic vesicle membrane</location>
        <topology evidence="2">Single-pass type I membrane protein</topology>
    </subcellularLocation>
    <subcellularLocation>
        <location evidence="4">Golgi apparatus membrane</location>
        <topology evidence="4">Single-pass type I membrane protein</topology>
    </subcellularLocation>
    <subcellularLocation>
        <location evidence="1">Mitochondrion membrane</location>
        <topology evidence="1">Single-pass membrane protein</topology>
    </subcellularLocation>
    <subcellularLocation>
        <location evidence="3">Preautophagosomal structure membrane</location>
        <topology evidence="3">Single-pass type I membrane protein</topology>
    </subcellularLocation>
</comment>
<evidence type="ECO:0000313" key="22">
    <source>
        <dbReference type="Proteomes" id="UP001473302"/>
    </source>
</evidence>
<evidence type="ECO:0000256" key="15">
    <source>
        <dbReference type="ARBA" id="ARBA00023136"/>
    </source>
</evidence>
<evidence type="ECO:0000256" key="12">
    <source>
        <dbReference type="ARBA" id="ARBA00023006"/>
    </source>
</evidence>
<sequence length="291" mass="32303">MKTSLGLALVFYSAGALALQSYCQPGFKPIESSDLKLDLGPLNKNTTTPPTLTSLVTQINLCDPLPIPDEPKNVDLCEKGALICRRTYVTKKIEDKDLVWVTNVQNIAVDSGDRLRPEFKPIDKEADATKSGYQYLLTLNGGVYNDQAQSASITLECDESQSRSEKASDPVIIDYNDNNHVLTLRWKTVFACALKPDEKVPDHKDEGDNKKEESKGMSGIGIFFTIILVLGAVYFIGGAFYNYKVYNARGRDLIPHLEFWLDLPYLIRDLFAHVVDSVMSRRPGSGGYVAV</sequence>
<evidence type="ECO:0000256" key="3">
    <source>
        <dbReference type="ARBA" id="ARBA00004472"/>
    </source>
</evidence>
<dbReference type="SUPFAM" id="SSF50911">
    <property type="entry name" value="Mannose 6-phosphate receptor domain"/>
    <property type="match status" value="1"/>
</dbReference>
<keyword evidence="13" id="KW-0333">Golgi apparatus</keyword>
<feature type="signal peptide" evidence="19">
    <location>
        <begin position="1"/>
        <end position="18"/>
    </location>
</feature>
<keyword evidence="10" id="KW-0653">Protein transport</keyword>
<gene>
    <name evidence="21" type="ORF">MFLAVUS_002533</name>
</gene>
<feature type="transmembrane region" description="Helical" evidence="18">
    <location>
        <begin position="220"/>
        <end position="241"/>
    </location>
</feature>
<evidence type="ECO:0000259" key="20">
    <source>
        <dbReference type="PROSITE" id="PS51914"/>
    </source>
</evidence>
<accession>A0ABP9YQJ7</accession>
<evidence type="ECO:0000256" key="18">
    <source>
        <dbReference type="SAM" id="Phobius"/>
    </source>
</evidence>
<evidence type="ECO:0000256" key="17">
    <source>
        <dbReference type="ARBA" id="ARBA00023329"/>
    </source>
</evidence>
<evidence type="ECO:0000256" key="10">
    <source>
        <dbReference type="ARBA" id="ARBA00022927"/>
    </source>
</evidence>
<evidence type="ECO:0000256" key="4">
    <source>
        <dbReference type="ARBA" id="ARBA00004614"/>
    </source>
</evidence>
<evidence type="ECO:0000256" key="5">
    <source>
        <dbReference type="ARBA" id="ARBA00005363"/>
    </source>
</evidence>
<evidence type="ECO:0000256" key="11">
    <source>
        <dbReference type="ARBA" id="ARBA00022989"/>
    </source>
</evidence>
<dbReference type="Gene3D" id="2.70.130.10">
    <property type="entry name" value="Mannose-6-phosphate receptor binding domain"/>
    <property type="match status" value="1"/>
</dbReference>
<feature type="chain" id="PRO_5045628819" description="Autophagy-related protein 27" evidence="19">
    <location>
        <begin position="19"/>
        <end position="291"/>
    </location>
</feature>
<dbReference type="PROSITE" id="PS51914">
    <property type="entry name" value="MRH"/>
    <property type="match status" value="1"/>
</dbReference>
<evidence type="ECO:0000256" key="9">
    <source>
        <dbReference type="ARBA" id="ARBA00022729"/>
    </source>
</evidence>
<evidence type="ECO:0000256" key="13">
    <source>
        <dbReference type="ARBA" id="ARBA00023034"/>
    </source>
</evidence>